<evidence type="ECO:0000313" key="3">
    <source>
        <dbReference type="EMBL" id="WXB19182.1"/>
    </source>
</evidence>
<dbReference type="InterPro" id="IPR010998">
    <property type="entry name" value="Integrase_recombinase_N"/>
</dbReference>
<dbReference type="RefSeq" id="WP_394828805.1">
    <property type="nucleotide sequence ID" value="NZ_CP089984.1"/>
</dbReference>
<organism evidence="3 4">
    <name type="scientific">Pendulispora albinea</name>
    <dbReference type="NCBI Taxonomy" id="2741071"/>
    <lineage>
        <taxon>Bacteria</taxon>
        <taxon>Pseudomonadati</taxon>
        <taxon>Myxococcota</taxon>
        <taxon>Myxococcia</taxon>
        <taxon>Myxococcales</taxon>
        <taxon>Sorangiineae</taxon>
        <taxon>Pendulisporaceae</taxon>
        <taxon>Pendulispora</taxon>
    </lineage>
</organism>
<gene>
    <name evidence="3" type="ORF">LZC94_18335</name>
</gene>
<keyword evidence="1" id="KW-0238">DNA-binding</keyword>
<sequence length="309" mass="34729">MANGKYWVREPKRANGSRPSLGTFKTKEEANAFADQWDYVAVTKDLTPHPVIQKDSFVLFGQRVLDEREKDDVRGIKQERNRVKTHLATAFFANERVESITSQMIARWLRELGRKQVQGRSAKKRPRKISIATIKRCLALASAIFDEAIQHDPPLILVNPCAGLKIKRKRAGQEATKEKWGYLFLEEQRQIATCEDVPYEDRLAIRFAVGTGLRQGEQFNLHLEDVIVDGPEPEVVVRYGSKGMPPNVSGRPEAGNFEQAGLVRVKLDRRMVGPPLDAGGGARSTRPQLGRGYRNLCAPGRDGREVGRC</sequence>
<dbReference type="InterPro" id="IPR011010">
    <property type="entry name" value="DNA_brk_join_enz"/>
</dbReference>
<evidence type="ECO:0000256" key="1">
    <source>
        <dbReference type="ARBA" id="ARBA00023125"/>
    </source>
</evidence>
<dbReference type="EMBL" id="CP089984">
    <property type="protein sequence ID" value="WXB19182.1"/>
    <property type="molecule type" value="Genomic_DNA"/>
</dbReference>
<proteinExistence type="predicted"/>
<accession>A0ABZ2M9L2</accession>
<reference evidence="3 4" key="1">
    <citation type="submission" date="2021-12" db="EMBL/GenBank/DDBJ databases">
        <title>Discovery of the Pendulisporaceae a myxobacterial family with distinct sporulation behavior and unique specialized metabolism.</title>
        <authorList>
            <person name="Garcia R."/>
            <person name="Popoff A."/>
            <person name="Bader C.D."/>
            <person name="Loehr J."/>
            <person name="Walesch S."/>
            <person name="Walt C."/>
            <person name="Boldt J."/>
            <person name="Bunk B."/>
            <person name="Haeckl F.J.F.P.J."/>
            <person name="Gunesch A.P."/>
            <person name="Birkelbach J."/>
            <person name="Nuebel U."/>
            <person name="Pietschmann T."/>
            <person name="Bach T."/>
            <person name="Mueller R."/>
        </authorList>
    </citation>
    <scope>NUCLEOTIDE SEQUENCE [LARGE SCALE GENOMIC DNA]</scope>
    <source>
        <strain evidence="3 4">MSr11954</strain>
    </source>
</reference>
<evidence type="ECO:0000313" key="4">
    <source>
        <dbReference type="Proteomes" id="UP001370348"/>
    </source>
</evidence>
<keyword evidence="4" id="KW-1185">Reference proteome</keyword>
<dbReference type="Proteomes" id="UP001370348">
    <property type="component" value="Chromosome"/>
</dbReference>
<protein>
    <recommendedName>
        <fullName evidence="5">Core-binding (CB) domain-containing protein</fullName>
    </recommendedName>
</protein>
<feature type="region of interest" description="Disordered" evidence="2">
    <location>
        <begin position="273"/>
        <end position="297"/>
    </location>
</feature>
<name>A0ABZ2M9L2_9BACT</name>
<dbReference type="Gene3D" id="1.10.150.130">
    <property type="match status" value="1"/>
</dbReference>
<evidence type="ECO:0000256" key="2">
    <source>
        <dbReference type="SAM" id="MobiDB-lite"/>
    </source>
</evidence>
<dbReference type="SUPFAM" id="SSF56349">
    <property type="entry name" value="DNA breaking-rejoining enzymes"/>
    <property type="match status" value="1"/>
</dbReference>
<evidence type="ECO:0008006" key="5">
    <source>
        <dbReference type="Google" id="ProtNLM"/>
    </source>
</evidence>